<accession>A0AAJ6QZ43</accession>
<evidence type="ECO:0000313" key="4">
    <source>
        <dbReference type="RefSeq" id="XP_003748588.2"/>
    </source>
</evidence>
<feature type="domain" description="SERTA" evidence="2">
    <location>
        <begin position="159"/>
        <end position="205"/>
    </location>
</feature>
<proteinExistence type="predicted"/>
<name>A0AAJ6QZ43_9ACAR</name>
<dbReference type="PROSITE" id="PS51053">
    <property type="entry name" value="SERTA"/>
    <property type="match status" value="1"/>
</dbReference>
<dbReference type="GeneID" id="100905019"/>
<feature type="compositionally biased region" description="Polar residues" evidence="1">
    <location>
        <begin position="290"/>
        <end position="312"/>
    </location>
</feature>
<feature type="compositionally biased region" description="Low complexity" evidence="1">
    <location>
        <begin position="270"/>
        <end position="279"/>
    </location>
</feature>
<feature type="region of interest" description="Disordered" evidence="1">
    <location>
        <begin position="263"/>
        <end position="312"/>
    </location>
</feature>
<evidence type="ECO:0000313" key="3">
    <source>
        <dbReference type="Proteomes" id="UP000694867"/>
    </source>
</evidence>
<dbReference type="GO" id="GO:0005634">
    <property type="term" value="C:nucleus"/>
    <property type="evidence" value="ECO:0007669"/>
    <property type="project" value="TreeGrafter"/>
</dbReference>
<dbReference type="PANTHER" id="PTHR16277">
    <property type="entry name" value="CELL DIVISION CYCLE ASSOCIATED PROTEIN 4/SERTA DOMAIN-CONTAINING PROTEIN 2"/>
    <property type="match status" value="1"/>
</dbReference>
<organism evidence="3 4">
    <name type="scientific">Galendromus occidentalis</name>
    <name type="common">western predatory mite</name>
    <dbReference type="NCBI Taxonomy" id="34638"/>
    <lineage>
        <taxon>Eukaryota</taxon>
        <taxon>Metazoa</taxon>
        <taxon>Ecdysozoa</taxon>
        <taxon>Arthropoda</taxon>
        <taxon>Chelicerata</taxon>
        <taxon>Arachnida</taxon>
        <taxon>Acari</taxon>
        <taxon>Parasitiformes</taxon>
        <taxon>Mesostigmata</taxon>
        <taxon>Gamasina</taxon>
        <taxon>Phytoseioidea</taxon>
        <taxon>Phytoseiidae</taxon>
        <taxon>Typhlodrominae</taxon>
        <taxon>Galendromus</taxon>
    </lineage>
</organism>
<feature type="region of interest" description="Disordered" evidence="1">
    <location>
        <begin position="1"/>
        <end position="85"/>
    </location>
</feature>
<dbReference type="AlphaFoldDB" id="A0AAJ6QZ43"/>
<dbReference type="Proteomes" id="UP000694867">
    <property type="component" value="Unplaced"/>
</dbReference>
<evidence type="ECO:0000259" key="2">
    <source>
        <dbReference type="PROSITE" id="PS51053"/>
    </source>
</evidence>
<dbReference type="InterPro" id="IPR009263">
    <property type="entry name" value="SERTA_dom"/>
</dbReference>
<keyword evidence="3" id="KW-1185">Reference proteome</keyword>
<sequence>MCVKTNNEGGEPPRSVQQQLQPTQGQHQSQQQSQPQQSQVQQQTQLQQQMQLQHLQLQHQTQQQQHQQSQQHLTAKRRKPLDDLSAAVVGDCKRNRILADSQEFPESQENQFPSLAPSLTHSPPLAHQPVTQTMPEDLIIPSPPTRRRSLLMWNPRLRGKDERRKVLKISISKLRLIDDPEVFLRRSVLVNNTLKKLQKEIRDERSSQRFYDVRNPWRPVAEETCLEAMEPPSKRRRETEAERLESSDEEIFGVSSDVVRVSVPKPTGVSSSSSSSSSSESEDESAEQMLHNSGGFNCQTSPRDSKEQSSVTCASQFRRLEDSVSVLDSVVYHSLIASLES</sequence>
<protein>
    <submittedName>
        <fullName evidence="4">Uncharacterized protein LOC100905019</fullName>
    </submittedName>
</protein>
<evidence type="ECO:0000256" key="1">
    <source>
        <dbReference type="SAM" id="MobiDB-lite"/>
    </source>
</evidence>
<dbReference type="PANTHER" id="PTHR16277:SF7">
    <property type="entry name" value="RE12330P"/>
    <property type="match status" value="1"/>
</dbReference>
<feature type="compositionally biased region" description="Low complexity" evidence="1">
    <location>
        <begin position="17"/>
        <end position="73"/>
    </location>
</feature>
<reference evidence="4" key="1">
    <citation type="submission" date="2025-08" db="UniProtKB">
        <authorList>
            <consortium name="RefSeq"/>
        </authorList>
    </citation>
    <scope>IDENTIFICATION</scope>
</reference>
<dbReference type="InterPro" id="IPR052262">
    <property type="entry name" value="E2F-SERTA_domain_protein"/>
</dbReference>
<dbReference type="Pfam" id="PF06031">
    <property type="entry name" value="SERTA"/>
    <property type="match status" value="1"/>
</dbReference>
<feature type="compositionally biased region" description="Basic and acidic residues" evidence="1">
    <location>
        <begin position="237"/>
        <end position="246"/>
    </location>
</feature>
<dbReference type="RefSeq" id="XP_003748588.2">
    <property type="nucleotide sequence ID" value="XM_003748540.2"/>
</dbReference>
<dbReference type="KEGG" id="goe:100905019"/>
<gene>
    <name evidence="4" type="primary">LOC100905019</name>
</gene>
<feature type="region of interest" description="Disordered" evidence="1">
    <location>
        <begin position="222"/>
        <end position="249"/>
    </location>
</feature>